<dbReference type="AlphaFoldDB" id="A0A1G6I7X4"/>
<protein>
    <recommendedName>
        <fullName evidence="4">Helix-turn-helix domain-containing protein</fullName>
    </recommendedName>
</protein>
<evidence type="ECO:0000313" key="2">
    <source>
        <dbReference type="EMBL" id="SDC02632.1"/>
    </source>
</evidence>
<evidence type="ECO:0008006" key="4">
    <source>
        <dbReference type="Google" id="ProtNLM"/>
    </source>
</evidence>
<organism evidence="2 3">
    <name type="scientific">Bradyrhizobium brasilense</name>
    <dbReference type="NCBI Taxonomy" id="1419277"/>
    <lineage>
        <taxon>Bacteria</taxon>
        <taxon>Pseudomonadati</taxon>
        <taxon>Pseudomonadota</taxon>
        <taxon>Alphaproteobacteria</taxon>
        <taxon>Hyphomicrobiales</taxon>
        <taxon>Nitrobacteraceae</taxon>
        <taxon>Bradyrhizobium</taxon>
    </lineage>
</organism>
<feature type="compositionally biased region" description="Basic and acidic residues" evidence="1">
    <location>
        <begin position="216"/>
        <end position="228"/>
    </location>
</feature>
<evidence type="ECO:0000313" key="3">
    <source>
        <dbReference type="Proteomes" id="UP000199245"/>
    </source>
</evidence>
<sequence length="358" mass="39136">MHEKRARTRHWRTAWVIFDRYMQRRGAGRASVRYISKATGLSQRAVVAACRELTDWGYTQRIVGSGSRPSEYMPNWTTTPPLTTTSSPDFGVVGGTHEVSTIAPHEGHTKSFSGTHGDSESDLLLTGVKAGLVGKEVSASGPDAEAPAEAGGFERIWCAYGRLGNKQASKRAFEAIAAPDVDHIASRAAAWAASAKPGQRRMPLEKWLAAEKYDEADRSVRPRAKPEPDEYPDEYQDEEVEVARRITASASAEIAEQRRRIERSAVEIAVPRNVSLIVVSSSVQERNGDKWMEMQTDQGRVAVLLEGRNEALQRAGQDHFNLLSAACGLDGIEDSAELHGKSFMVVEGTFAAVSTEPA</sequence>
<dbReference type="Proteomes" id="UP000199245">
    <property type="component" value="Unassembled WGS sequence"/>
</dbReference>
<feature type="region of interest" description="Disordered" evidence="1">
    <location>
        <begin position="216"/>
        <end position="236"/>
    </location>
</feature>
<evidence type="ECO:0000256" key="1">
    <source>
        <dbReference type="SAM" id="MobiDB-lite"/>
    </source>
</evidence>
<gene>
    <name evidence="2" type="ORF">SAMN05216337_100157</name>
</gene>
<proteinExistence type="predicted"/>
<accession>A0A1G6I7X4</accession>
<name>A0A1G6I7X4_9BRAD</name>
<dbReference type="EMBL" id="FMZW01000001">
    <property type="protein sequence ID" value="SDC02632.1"/>
    <property type="molecule type" value="Genomic_DNA"/>
</dbReference>
<reference evidence="2 3" key="1">
    <citation type="submission" date="2016-10" db="EMBL/GenBank/DDBJ databases">
        <authorList>
            <person name="de Groot N.N."/>
        </authorList>
    </citation>
    <scope>NUCLEOTIDE SEQUENCE [LARGE SCALE GENOMIC DNA]</scope>
    <source>
        <strain evidence="2 3">R5</strain>
    </source>
</reference>